<comment type="caution">
    <text evidence="2">The sequence shown here is derived from an EMBL/GenBank/DDBJ whole genome shotgun (WGS) entry which is preliminary data.</text>
</comment>
<sequence length="234" mass="26592">MAKKKFDREQILSFLELIEAITLTESYQKTLEKLLEKTAEVLDVQQGCILLANPKNSEELVIECAFEQKARPKGHRINLTLTAHPNLYKAIFQNAVFVRKGGPEEDVEQVLYIRLQTEEFLGVMVFGAKGEKKEFNPDDILIAQAISHLAIASIQHGRIIEKNERLKTIISERMSLADEIRNPLMSAGGFAKRAFEKLNSGEIGIDPKILEYLKRALKNYQRVENLLGELLKTK</sequence>
<dbReference type="Pfam" id="PF13492">
    <property type="entry name" value="GAF_3"/>
    <property type="match status" value="1"/>
</dbReference>
<dbReference type="EMBL" id="PEZL01000005">
    <property type="protein sequence ID" value="PIS13688.1"/>
    <property type="molecule type" value="Genomic_DNA"/>
</dbReference>
<feature type="domain" description="GAF" evidence="1">
    <location>
        <begin position="28"/>
        <end position="146"/>
    </location>
</feature>
<name>A0A2H0WP04_9BACT</name>
<dbReference type="SUPFAM" id="SSF55781">
    <property type="entry name" value="GAF domain-like"/>
    <property type="match status" value="1"/>
</dbReference>
<proteinExistence type="predicted"/>
<dbReference type="Gene3D" id="3.30.450.40">
    <property type="match status" value="1"/>
</dbReference>
<dbReference type="AlphaFoldDB" id="A0A2H0WP04"/>
<accession>A0A2H0WP04</accession>
<reference evidence="3" key="1">
    <citation type="submission" date="2017-09" db="EMBL/GenBank/DDBJ databases">
        <title>Depth-based differentiation of microbial function through sediment-hosted aquifers and enrichment of novel symbionts in the deep terrestrial subsurface.</title>
        <authorList>
            <person name="Probst A.J."/>
            <person name="Ladd B."/>
            <person name="Jarett J.K."/>
            <person name="Geller-Mcgrath D.E."/>
            <person name="Sieber C.M.K."/>
            <person name="Emerson J.B."/>
            <person name="Anantharaman K."/>
            <person name="Thomas B.C."/>
            <person name="Malmstrom R."/>
            <person name="Stieglmeier M."/>
            <person name="Klingl A."/>
            <person name="Woyke T."/>
            <person name="Ryan C.M."/>
            <person name="Banfield J.F."/>
        </authorList>
    </citation>
    <scope>NUCLEOTIDE SEQUENCE [LARGE SCALE GENOMIC DNA]</scope>
</reference>
<evidence type="ECO:0000259" key="1">
    <source>
        <dbReference type="Pfam" id="PF13492"/>
    </source>
</evidence>
<dbReference type="InterPro" id="IPR003018">
    <property type="entry name" value="GAF"/>
</dbReference>
<dbReference type="Proteomes" id="UP000230353">
    <property type="component" value="Unassembled WGS sequence"/>
</dbReference>
<dbReference type="InterPro" id="IPR029016">
    <property type="entry name" value="GAF-like_dom_sf"/>
</dbReference>
<gene>
    <name evidence="2" type="ORF">COT67_00220</name>
</gene>
<organism evidence="2 3">
    <name type="scientific">Candidatus Tagabacteria bacterium CG09_land_8_20_14_0_10_41_14</name>
    <dbReference type="NCBI Taxonomy" id="1975021"/>
    <lineage>
        <taxon>Bacteria</taxon>
        <taxon>Candidatus Tagaibacteriota</taxon>
    </lineage>
</organism>
<protein>
    <recommendedName>
        <fullName evidence="1">GAF domain-containing protein</fullName>
    </recommendedName>
</protein>
<evidence type="ECO:0000313" key="2">
    <source>
        <dbReference type="EMBL" id="PIS13688.1"/>
    </source>
</evidence>
<evidence type="ECO:0000313" key="3">
    <source>
        <dbReference type="Proteomes" id="UP000230353"/>
    </source>
</evidence>